<dbReference type="EMBL" id="KN413980">
    <property type="protein sequence ID" value="KHG19798.1"/>
    <property type="molecule type" value="Genomic_DNA"/>
</dbReference>
<proteinExistence type="predicted"/>
<dbReference type="Proteomes" id="UP000032142">
    <property type="component" value="Unassembled WGS sequence"/>
</dbReference>
<protein>
    <submittedName>
        <fullName evidence="1">Uncharacterized protein</fullName>
    </submittedName>
</protein>
<evidence type="ECO:0000313" key="2">
    <source>
        <dbReference type="Proteomes" id="UP000032142"/>
    </source>
</evidence>
<gene>
    <name evidence="1" type="ORF">F383_07910</name>
</gene>
<organism evidence="1 2">
    <name type="scientific">Gossypium arboreum</name>
    <name type="common">Tree cotton</name>
    <name type="synonym">Gossypium nanking</name>
    <dbReference type="NCBI Taxonomy" id="29729"/>
    <lineage>
        <taxon>Eukaryota</taxon>
        <taxon>Viridiplantae</taxon>
        <taxon>Streptophyta</taxon>
        <taxon>Embryophyta</taxon>
        <taxon>Tracheophyta</taxon>
        <taxon>Spermatophyta</taxon>
        <taxon>Magnoliopsida</taxon>
        <taxon>eudicotyledons</taxon>
        <taxon>Gunneridae</taxon>
        <taxon>Pentapetalae</taxon>
        <taxon>rosids</taxon>
        <taxon>malvids</taxon>
        <taxon>Malvales</taxon>
        <taxon>Malvaceae</taxon>
        <taxon>Malvoideae</taxon>
        <taxon>Gossypium</taxon>
    </lineage>
</organism>
<name>A0A0B0NZC1_GOSAR</name>
<reference evidence="2" key="1">
    <citation type="submission" date="2014-09" db="EMBL/GenBank/DDBJ databases">
        <authorList>
            <person name="Mudge J."/>
            <person name="Ramaraj T."/>
            <person name="Lindquist I.E."/>
            <person name="Bharti A.K."/>
            <person name="Sundararajan A."/>
            <person name="Cameron C.T."/>
            <person name="Woodward J.E."/>
            <person name="May G.D."/>
            <person name="Brubaker C."/>
            <person name="Broadhvest J."/>
            <person name="Wilkins T.A."/>
        </authorList>
    </citation>
    <scope>NUCLEOTIDE SEQUENCE</scope>
    <source>
        <strain evidence="2">cv. AKA8401</strain>
    </source>
</reference>
<dbReference type="AlphaFoldDB" id="A0A0B0NZC1"/>
<keyword evidence="2" id="KW-1185">Reference proteome</keyword>
<evidence type="ECO:0000313" key="1">
    <source>
        <dbReference type="EMBL" id="KHG19798.1"/>
    </source>
</evidence>
<sequence>METRIPRNPTIIKTKNSMNLISENLVYTGMIYKSRQAFNNKLHHIFFPLSKMEIILIRPRE</sequence>
<accession>A0A0B0NZC1</accession>